<dbReference type="GO" id="GO:0070062">
    <property type="term" value="C:extracellular exosome"/>
    <property type="evidence" value="ECO:0007669"/>
    <property type="project" value="TreeGrafter"/>
</dbReference>
<evidence type="ECO:0000256" key="2">
    <source>
        <dbReference type="ARBA" id="ARBA00022803"/>
    </source>
</evidence>
<evidence type="ECO:0008006" key="6">
    <source>
        <dbReference type="Google" id="ProtNLM"/>
    </source>
</evidence>
<dbReference type="InterPro" id="IPR019734">
    <property type="entry name" value="TPR_rpt"/>
</dbReference>
<dbReference type="Gene3D" id="1.25.40.10">
    <property type="entry name" value="Tetratricopeptide repeat domain"/>
    <property type="match status" value="2"/>
</dbReference>
<evidence type="ECO:0000256" key="1">
    <source>
        <dbReference type="ARBA" id="ARBA00022737"/>
    </source>
</evidence>
<sequence>MHGWFMHGIDSMGIQMLRLFAAIPAVVLITGCAGHLFADKADNRLTTLATELDRKGDTASAIALYERAAMAMPNNPDILLALGRAYLRNNDPQSATTAFQQAYRLQEGAPRALLGLGQAALMEGRVKRANDLIAQAAPALNTFGAYNLLGISRTLNGEIDAAMSAFHSAQQLAPANLEIKTNEALANALAGQSAVAIEQVSAVTTSPLAETHHTRRAILILMLAGDDEQALALTRELPESERASLISRAQHIRELPTVVEKAAAIGITTSLRAPGPAGSISSPSSKDLPAAQ</sequence>
<comment type="caution">
    <text evidence="4">The sequence shown here is derived from an EMBL/GenBank/DDBJ whole genome shotgun (WGS) entry which is preliminary data.</text>
</comment>
<protein>
    <recommendedName>
        <fullName evidence="6">Pilus assembly protein TadD</fullName>
    </recommendedName>
</protein>
<dbReference type="PANTHER" id="PTHR44314">
    <property type="entry name" value="CILIA- AND FLAGELLA-ASSOCIATED PROTEIN 70"/>
    <property type="match status" value="1"/>
</dbReference>
<organism evidence="4 5">
    <name type="scientific">Bordetella genomosp. 4</name>
    <dbReference type="NCBI Taxonomy" id="463044"/>
    <lineage>
        <taxon>Bacteria</taxon>
        <taxon>Pseudomonadati</taxon>
        <taxon>Pseudomonadota</taxon>
        <taxon>Betaproteobacteria</taxon>
        <taxon>Burkholderiales</taxon>
        <taxon>Alcaligenaceae</taxon>
        <taxon>Bordetella</taxon>
    </lineage>
</organism>
<accession>A0A261USE4</accession>
<keyword evidence="2 3" id="KW-0802">TPR repeat</keyword>
<dbReference type="Proteomes" id="UP000216885">
    <property type="component" value="Unassembled WGS sequence"/>
</dbReference>
<evidence type="ECO:0000313" key="4">
    <source>
        <dbReference type="EMBL" id="OZI64575.1"/>
    </source>
</evidence>
<name>A0A261USE4_9BORD</name>
<dbReference type="AlphaFoldDB" id="A0A261USE4"/>
<evidence type="ECO:0000256" key="3">
    <source>
        <dbReference type="PROSITE-ProRule" id="PRU00339"/>
    </source>
</evidence>
<keyword evidence="5" id="KW-1185">Reference proteome</keyword>
<dbReference type="OrthoDB" id="101857at2"/>
<dbReference type="EMBL" id="NEVQ01000003">
    <property type="protein sequence ID" value="OZI64575.1"/>
    <property type="molecule type" value="Genomic_DNA"/>
</dbReference>
<dbReference type="SUPFAM" id="SSF48452">
    <property type="entry name" value="TPR-like"/>
    <property type="match status" value="1"/>
</dbReference>
<evidence type="ECO:0000313" key="5">
    <source>
        <dbReference type="Proteomes" id="UP000216885"/>
    </source>
</evidence>
<reference evidence="4 5" key="1">
    <citation type="submission" date="2017-05" db="EMBL/GenBank/DDBJ databases">
        <title>Complete and WGS of Bordetella genogroups.</title>
        <authorList>
            <person name="Spilker T."/>
            <person name="LiPuma J."/>
        </authorList>
    </citation>
    <scope>NUCLEOTIDE SEQUENCE [LARGE SCALE GENOMIC DNA]</scope>
    <source>
        <strain evidence="4 5">AU9919</strain>
    </source>
</reference>
<gene>
    <name evidence="4" type="ORF">CAL20_02655</name>
</gene>
<dbReference type="InterPro" id="IPR011990">
    <property type="entry name" value="TPR-like_helical_dom_sf"/>
</dbReference>
<feature type="repeat" description="TPR" evidence="3">
    <location>
        <begin position="76"/>
        <end position="109"/>
    </location>
</feature>
<dbReference type="Pfam" id="PF13432">
    <property type="entry name" value="TPR_16"/>
    <property type="match status" value="1"/>
</dbReference>
<proteinExistence type="predicted"/>
<dbReference type="PROSITE" id="PS50005">
    <property type="entry name" value="TPR"/>
    <property type="match status" value="2"/>
</dbReference>
<dbReference type="InterPro" id="IPR052628">
    <property type="entry name" value="CFAP70"/>
</dbReference>
<keyword evidence="1" id="KW-0677">Repeat</keyword>
<dbReference type="SMART" id="SM00028">
    <property type="entry name" value="TPR"/>
    <property type="match status" value="3"/>
</dbReference>
<feature type="repeat" description="TPR" evidence="3">
    <location>
        <begin position="143"/>
        <end position="176"/>
    </location>
</feature>
<dbReference type="PANTHER" id="PTHR44314:SF1">
    <property type="entry name" value="CILIA- AND FLAGELLA-ASSOCIATED PROTEIN 70"/>
    <property type="match status" value="1"/>
</dbReference>